<organism evidence="1 2">
    <name type="scientific">Vaccinium darrowii</name>
    <dbReference type="NCBI Taxonomy" id="229202"/>
    <lineage>
        <taxon>Eukaryota</taxon>
        <taxon>Viridiplantae</taxon>
        <taxon>Streptophyta</taxon>
        <taxon>Embryophyta</taxon>
        <taxon>Tracheophyta</taxon>
        <taxon>Spermatophyta</taxon>
        <taxon>Magnoliopsida</taxon>
        <taxon>eudicotyledons</taxon>
        <taxon>Gunneridae</taxon>
        <taxon>Pentapetalae</taxon>
        <taxon>asterids</taxon>
        <taxon>Ericales</taxon>
        <taxon>Ericaceae</taxon>
        <taxon>Vaccinioideae</taxon>
        <taxon>Vaccinieae</taxon>
        <taxon>Vaccinium</taxon>
    </lineage>
</organism>
<dbReference type="EMBL" id="CM037156">
    <property type="protein sequence ID" value="KAH7837304.1"/>
    <property type="molecule type" value="Genomic_DNA"/>
</dbReference>
<sequence>MGRLRSQSALAEKFVSAPHGKEIVGPSSNKELEGIRCSALSMDTRGRTTKRNSVHGDLQQLADIWKYWFGRRWPSTWQRRSSCSHWCLYCFTAWTRRMTLVVMQEQLNCYADNQMQMFPKTPTFSRVARKRRFQEPFNVDDKRTEISDEDYIPEGFVKGSRCQQGKGSNGSKTLRKLSCVLNKRSTEEGFVSESEKYGDDGCADDDDEEYIVESSKRTKSSVKNKRKTRESKGSNGRKNAGTQKVAPNKKCSLKQKSITRKCDGGGDDDDDDDYNGGSSPSARKMRARASQWSSGVRTSIKLRNLEQEFHGDRYEDAGNDDEEDKEKNMKGKSPIRARCPSKKRTTRENRRCNVKNSSCNFNKKRVRHDDHSSSGWETNEGEEEGKENGGSLSTGANPSLTGELKGSHGRRVSERCRSGQNKFKAFDDDFLCGDWIDEFLLGVDTSIGCGDSVSLEMGRSSMHSREEKYESDNSLCFHLSSASSSSCSSPRVIESDQNIVTRCTSDHKEDGKENLRCHQCRRNDRRVVVPCTKCNQKLYCIQCIKQWYPHLSEEEIAENCPFCRGNCNCNLCLHSSGMIKVSKKDLTDQEKVQHLHYLIKSLLPFLKQIMKEQREEIDFESLLSLPLKIQESFCRNDERVYCNYCATSIIDLHRSCPNCSFELCLGCCRELRKGEAFASGNREVFRYRSRGYDYIHGGDPLPNSCHVEDSKDQNKSLTRWIANDKGSLICAPTEMGGCGNCVLKLKHILPPSWISNLVAKAEEILRKFDVDQTISRPGPNTFDKGKKMSRRAASREGTGDNHLYCPNSKDALKEEELLQFRRHWGNGQPVIVRDVLGQTSGLSWEPMVMWRALCENLDSNVSSKMAEVKAIDCLAGCEVEINTHQFFKGYTNGRQYENFWPEMLKLKDWPPSDKFDDLLPRHCDEFISALPFQEYTDPRAGVLNLTVKLPPAVIKPDLGPKTYIAYGLAEELGRGDSVTKLHCDLSDAVNILTHTAEVDLDNEQCVAIERLKKKHQAQDERERLAREMDGSHVEPYNSVIVQKVDLDMKHERNEREVAGALWDIFRREDVPKLEAYLRKHCREFRHTYCSPVEEVNVFHPIHDQCFYLNLEHKRKLKEEFGIEPWTFEQHLGEAVFIPAGCPHQVRNLKSCTKVAVDFVSPENLRECIRLTEEFRRLPKNHKAREDKLEVKKMILHAMNQSVQDLEALIRGKR</sequence>
<gene>
    <name evidence="1" type="ORF">Vadar_012282</name>
</gene>
<reference evidence="1 2" key="1">
    <citation type="journal article" date="2021" name="Hortic Res">
        <title>High-quality reference genome and annotation aids understanding of berry development for evergreen blueberry (Vaccinium darrowii).</title>
        <authorList>
            <person name="Yu J."/>
            <person name="Hulse-Kemp A.M."/>
            <person name="Babiker E."/>
            <person name="Staton M."/>
        </authorList>
    </citation>
    <scope>NUCLEOTIDE SEQUENCE [LARGE SCALE GENOMIC DNA]</scope>
    <source>
        <strain evidence="2">cv. NJ 8807/NJ 8810</strain>
        <tissue evidence="1">Young leaf</tissue>
    </source>
</reference>
<accession>A0ACB7X9A5</accession>
<comment type="caution">
    <text evidence="1">The sequence shown here is derived from an EMBL/GenBank/DDBJ whole genome shotgun (WGS) entry which is preliminary data.</text>
</comment>
<evidence type="ECO:0000313" key="2">
    <source>
        <dbReference type="Proteomes" id="UP000828048"/>
    </source>
</evidence>
<proteinExistence type="predicted"/>
<name>A0ACB7X9A5_9ERIC</name>
<keyword evidence="2" id="KW-1185">Reference proteome</keyword>
<protein>
    <submittedName>
        <fullName evidence="1">Uncharacterized protein</fullName>
    </submittedName>
</protein>
<evidence type="ECO:0000313" key="1">
    <source>
        <dbReference type="EMBL" id="KAH7837304.1"/>
    </source>
</evidence>
<dbReference type="Proteomes" id="UP000828048">
    <property type="component" value="Chromosome 6"/>
</dbReference>